<keyword evidence="4" id="KW-0808">Transferase</keyword>
<dbReference type="CDD" id="cd16917">
    <property type="entry name" value="HATPase_UhpB-NarQ-NarX-like"/>
    <property type="match status" value="1"/>
</dbReference>
<evidence type="ECO:0000256" key="6">
    <source>
        <dbReference type="ARBA" id="ARBA00022777"/>
    </source>
</evidence>
<evidence type="ECO:0000259" key="11">
    <source>
        <dbReference type="Pfam" id="PF07730"/>
    </source>
</evidence>
<evidence type="ECO:0000256" key="7">
    <source>
        <dbReference type="ARBA" id="ARBA00022840"/>
    </source>
</evidence>
<feature type="domain" description="Signal transduction histidine kinase subgroup 3 dimerisation and phosphoacceptor" evidence="11">
    <location>
        <begin position="175"/>
        <end position="240"/>
    </location>
</feature>
<dbReference type="EC" id="2.7.13.3" evidence="2"/>
<dbReference type="InterPro" id="IPR003594">
    <property type="entry name" value="HATPase_dom"/>
</dbReference>
<keyword evidence="9" id="KW-0812">Transmembrane</keyword>
<evidence type="ECO:0000256" key="8">
    <source>
        <dbReference type="ARBA" id="ARBA00023012"/>
    </source>
</evidence>
<dbReference type="EMBL" id="JBHUCM010000044">
    <property type="protein sequence ID" value="MFD1544371.1"/>
    <property type="molecule type" value="Genomic_DNA"/>
</dbReference>
<feature type="transmembrane region" description="Helical" evidence="9">
    <location>
        <begin position="134"/>
        <end position="153"/>
    </location>
</feature>
<keyword evidence="13" id="KW-1185">Reference proteome</keyword>
<organism evidence="12 13">
    <name type="scientific">Nonomuraea guangzhouensis</name>
    <dbReference type="NCBI Taxonomy" id="1291555"/>
    <lineage>
        <taxon>Bacteria</taxon>
        <taxon>Bacillati</taxon>
        <taxon>Actinomycetota</taxon>
        <taxon>Actinomycetes</taxon>
        <taxon>Streptosporangiales</taxon>
        <taxon>Streptosporangiaceae</taxon>
        <taxon>Nonomuraea</taxon>
    </lineage>
</organism>
<keyword evidence="9" id="KW-1133">Transmembrane helix</keyword>
<gene>
    <name evidence="12" type="ORF">ACFSJ0_45525</name>
</gene>
<evidence type="ECO:0000256" key="2">
    <source>
        <dbReference type="ARBA" id="ARBA00012438"/>
    </source>
</evidence>
<sequence>MRFMRRITAAWRFFKRPRVFDSTLVAVLVIGASIGLYSTWRDGYPDVAKGAGLFIICTFPLLLRRNRPITVAAIETVADVFGMTADILPSNSLTSMIAFYSVGRYTPGRTAALTAAGVSVVYGVATALTRPLAGSWIGGMIYPLIIVGIGQFVRMRAELRERGQREAAESAVRAERRRIARELHDVVAHHISVINVLVGGARATLPPSEDVALDALAGAERTARQALAEMRQLLYVLRADDPVRTGGVLTTDGLVRVEGGADAATGVGAARLPALVQEAETAGLPASLTVTGEPVTLPAAVDHAVYRIVQEALTNTRKHAAGARASVRLAYEGEAVEVEVIDDGLPTPGGRTAAAPGFGLDGMAERVALCGGLLRTGPRLEGGFVVHARIPLERT</sequence>
<dbReference type="Proteomes" id="UP001597097">
    <property type="component" value="Unassembled WGS sequence"/>
</dbReference>
<dbReference type="InterPro" id="IPR050482">
    <property type="entry name" value="Sensor_HK_TwoCompSys"/>
</dbReference>
<evidence type="ECO:0000313" key="12">
    <source>
        <dbReference type="EMBL" id="MFD1544371.1"/>
    </source>
</evidence>
<evidence type="ECO:0000313" key="13">
    <source>
        <dbReference type="Proteomes" id="UP001597097"/>
    </source>
</evidence>
<evidence type="ECO:0000256" key="5">
    <source>
        <dbReference type="ARBA" id="ARBA00022741"/>
    </source>
</evidence>
<accession>A0ABW4GNH9</accession>
<protein>
    <recommendedName>
        <fullName evidence="2">histidine kinase</fullName>
        <ecNumber evidence="2">2.7.13.3</ecNumber>
    </recommendedName>
</protein>
<proteinExistence type="predicted"/>
<reference evidence="13" key="1">
    <citation type="journal article" date="2019" name="Int. J. Syst. Evol. Microbiol.">
        <title>The Global Catalogue of Microorganisms (GCM) 10K type strain sequencing project: providing services to taxonomists for standard genome sequencing and annotation.</title>
        <authorList>
            <consortium name="The Broad Institute Genomics Platform"/>
            <consortium name="The Broad Institute Genome Sequencing Center for Infectious Disease"/>
            <person name="Wu L."/>
            <person name="Ma J."/>
        </authorList>
    </citation>
    <scope>NUCLEOTIDE SEQUENCE [LARGE SCALE GENOMIC DNA]</scope>
    <source>
        <strain evidence="13">CGMCC 1.15399</strain>
    </source>
</reference>
<comment type="catalytic activity">
    <reaction evidence="1">
        <text>ATP + protein L-histidine = ADP + protein N-phospho-L-histidine.</text>
        <dbReference type="EC" id="2.7.13.3"/>
    </reaction>
</comment>
<dbReference type="RefSeq" id="WP_219529137.1">
    <property type="nucleotide sequence ID" value="NZ_JAHKRM010000006.1"/>
</dbReference>
<keyword evidence="9" id="KW-0472">Membrane</keyword>
<keyword evidence="3" id="KW-0597">Phosphoprotein</keyword>
<dbReference type="PANTHER" id="PTHR24421">
    <property type="entry name" value="NITRATE/NITRITE SENSOR PROTEIN NARX-RELATED"/>
    <property type="match status" value="1"/>
</dbReference>
<feature type="transmembrane region" description="Helical" evidence="9">
    <location>
        <begin position="20"/>
        <end position="40"/>
    </location>
</feature>
<evidence type="ECO:0000256" key="4">
    <source>
        <dbReference type="ARBA" id="ARBA00022679"/>
    </source>
</evidence>
<feature type="transmembrane region" description="Helical" evidence="9">
    <location>
        <begin position="110"/>
        <end position="128"/>
    </location>
</feature>
<feature type="domain" description="Histidine kinase/HSP90-like ATPase" evidence="10">
    <location>
        <begin position="304"/>
        <end position="393"/>
    </location>
</feature>
<comment type="caution">
    <text evidence="12">The sequence shown here is derived from an EMBL/GenBank/DDBJ whole genome shotgun (WGS) entry which is preliminary data.</text>
</comment>
<evidence type="ECO:0000256" key="9">
    <source>
        <dbReference type="SAM" id="Phobius"/>
    </source>
</evidence>
<dbReference type="InterPro" id="IPR011712">
    <property type="entry name" value="Sig_transdc_His_kin_sub3_dim/P"/>
</dbReference>
<keyword evidence="8" id="KW-0902">Two-component regulatory system</keyword>
<dbReference type="Pfam" id="PF02518">
    <property type="entry name" value="HATPase_c"/>
    <property type="match status" value="1"/>
</dbReference>
<evidence type="ECO:0000256" key="1">
    <source>
        <dbReference type="ARBA" id="ARBA00000085"/>
    </source>
</evidence>
<keyword evidence="5" id="KW-0547">Nucleotide-binding</keyword>
<keyword evidence="6 12" id="KW-0418">Kinase</keyword>
<dbReference type="PANTHER" id="PTHR24421:SF10">
    <property type="entry name" value="NITRATE_NITRITE SENSOR PROTEIN NARQ"/>
    <property type="match status" value="1"/>
</dbReference>
<evidence type="ECO:0000256" key="3">
    <source>
        <dbReference type="ARBA" id="ARBA00022553"/>
    </source>
</evidence>
<dbReference type="GO" id="GO:0016301">
    <property type="term" value="F:kinase activity"/>
    <property type="evidence" value="ECO:0007669"/>
    <property type="project" value="UniProtKB-KW"/>
</dbReference>
<dbReference type="Pfam" id="PF07730">
    <property type="entry name" value="HisKA_3"/>
    <property type="match status" value="1"/>
</dbReference>
<keyword evidence="7" id="KW-0067">ATP-binding</keyword>
<name>A0ABW4GNH9_9ACTN</name>
<evidence type="ECO:0000259" key="10">
    <source>
        <dbReference type="Pfam" id="PF02518"/>
    </source>
</evidence>